<dbReference type="Proteomes" id="UP000307943">
    <property type="component" value="Unassembled WGS sequence"/>
</dbReference>
<dbReference type="SUPFAM" id="SSF46785">
    <property type="entry name" value="Winged helix' DNA-binding domain"/>
    <property type="match status" value="1"/>
</dbReference>
<dbReference type="PRINTS" id="PR00035">
    <property type="entry name" value="HTHGNTR"/>
</dbReference>
<dbReference type="SMART" id="SM00345">
    <property type="entry name" value="HTH_GNTR"/>
    <property type="match status" value="1"/>
</dbReference>
<keyword evidence="2" id="KW-0238">DNA-binding</keyword>
<dbReference type="PROSITE" id="PS50949">
    <property type="entry name" value="HTH_GNTR"/>
    <property type="match status" value="1"/>
</dbReference>
<dbReference type="InterPro" id="IPR006059">
    <property type="entry name" value="SBP"/>
</dbReference>
<dbReference type="Pfam" id="PF00392">
    <property type="entry name" value="GntR"/>
    <property type="match status" value="1"/>
</dbReference>
<reference evidence="5 6" key="1">
    <citation type="submission" date="2019-05" db="EMBL/GenBank/DDBJ databases">
        <title>We sequenced the genome of Paenibacillus hemerocallicola KCTC 33185 for further insight into its adaptation and study the phylogeny of Paenibacillus.</title>
        <authorList>
            <person name="Narsing Rao M.P."/>
        </authorList>
    </citation>
    <scope>NUCLEOTIDE SEQUENCE [LARGE SCALE GENOMIC DNA]</scope>
    <source>
        <strain evidence="5 6">KCTC 33185</strain>
    </source>
</reference>
<evidence type="ECO:0000259" key="4">
    <source>
        <dbReference type="PROSITE" id="PS50949"/>
    </source>
</evidence>
<feature type="domain" description="HTH gntR-type" evidence="4">
    <location>
        <begin position="28"/>
        <end position="96"/>
    </location>
</feature>
<keyword evidence="6" id="KW-1185">Reference proteome</keyword>
<evidence type="ECO:0000256" key="1">
    <source>
        <dbReference type="ARBA" id="ARBA00023015"/>
    </source>
</evidence>
<keyword evidence="1" id="KW-0805">Transcription regulation</keyword>
<evidence type="ECO:0000256" key="2">
    <source>
        <dbReference type="ARBA" id="ARBA00023125"/>
    </source>
</evidence>
<gene>
    <name evidence="5" type="ORF">FE784_20615</name>
</gene>
<proteinExistence type="predicted"/>
<dbReference type="Pfam" id="PF13416">
    <property type="entry name" value="SBP_bac_8"/>
    <property type="match status" value="1"/>
</dbReference>
<evidence type="ECO:0000256" key="3">
    <source>
        <dbReference type="ARBA" id="ARBA00023163"/>
    </source>
</evidence>
<dbReference type="AlphaFoldDB" id="A0A5C4T5L3"/>
<sequence length="488" mass="54979">MFLYTIQLLVTANKKSVSERIPMKRKTDFLYMKLAGIIREQIHSGVLKPGDFLLSENELALRYGLSRISVRKSLNTLVDEGLVLKKPGLGSVVAAHLPREERRRKTLRIVTTSPSNYADYALGMTIEAFEKEHPHTDVKVLQLSAVDFWKSVHTLQETGPYPDILLVTDRQFRELERKEEYMDLDERIEHTKRMFYPKLLGGFEGTSGLQALPVTFSPVFIAYNPALLGRLGIPLPDPHQYGNGNETFAPLLGLSEDRNGDGIPDLYALSLSHTYNRWPVIALQNGVDFNRLTEHADALRTTLNLLHDMLYRKRTAILYTRNKNSRNIEPFATENAAMMLTTAMELAALKEESLPFEPQAAPIRFGPERATLLVANAIMVPVACPEPELAAAFCKIAVRSDIQDRIGRTSGFLSVLRGINESVWDKAHLQAIRLGDARLDRCLFVHEAFPDSAFISEMDYELGLFWAGLETADAAAERLLRIRSREGE</sequence>
<dbReference type="CDD" id="cd07377">
    <property type="entry name" value="WHTH_GntR"/>
    <property type="match status" value="1"/>
</dbReference>
<dbReference type="InterPro" id="IPR050679">
    <property type="entry name" value="Bact_HTH_transcr_reg"/>
</dbReference>
<protein>
    <submittedName>
        <fullName evidence="5">Extracellular solute-binding protein</fullName>
    </submittedName>
</protein>
<dbReference type="InterPro" id="IPR000524">
    <property type="entry name" value="Tscrpt_reg_HTH_GntR"/>
</dbReference>
<dbReference type="GO" id="GO:0003700">
    <property type="term" value="F:DNA-binding transcription factor activity"/>
    <property type="evidence" value="ECO:0007669"/>
    <property type="project" value="InterPro"/>
</dbReference>
<evidence type="ECO:0000313" key="6">
    <source>
        <dbReference type="Proteomes" id="UP000307943"/>
    </source>
</evidence>
<dbReference type="Gene3D" id="1.10.10.10">
    <property type="entry name" value="Winged helix-like DNA-binding domain superfamily/Winged helix DNA-binding domain"/>
    <property type="match status" value="1"/>
</dbReference>
<evidence type="ECO:0000313" key="5">
    <source>
        <dbReference type="EMBL" id="TNJ64374.1"/>
    </source>
</evidence>
<dbReference type="InterPro" id="IPR036390">
    <property type="entry name" value="WH_DNA-bd_sf"/>
</dbReference>
<dbReference type="Gene3D" id="3.40.190.10">
    <property type="entry name" value="Periplasmic binding protein-like II"/>
    <property type="match status" value="1"/>
</dbReference>
<dbReference type="OrthoDB" id="9815017at2"/>
<keyword evidence="3" id="KW-0804">Transcription</keyword>
<dbReference type="PANTHER" id="PTHR44846">
    <property type="entry name" value="MANNOSYL-D-GLYCERATE TRANSPORT/METABOLISM SYSTEM REPRESSOR MNGR-RELATED"/>
    <property type="match status" value="1"/>
</dbReference>
<accession>A0A5C4T5L3</accession>
<dbReference type="InterPro" id="IPR036388">
    <property type="entry name" value="WH-like_DNA-bd_sf"/>
</dbReference>
<organism evidence="5 6">
    <name type="scientific">Paenibacillus hemerocallicola</name>
    <dbReference type="NCBI Taxonomy" id="1172614"/>
    <lineage>
        <taxon>Bacteria</taxon>
        <taxon>Bacillati</taxon>
        <taxon>Bacillota</taxon>
        <taxon>Bacilli</taxon>
        <taxon>Bacillales</taxon>
        <taxon>Paenibacillaceae</taxon>
        <taxon>Paenibacillus</taxon>
    </lineage>
</organism>
<dbReference type="SUPFAM" id="SSF53850">
    <property type="entry name" value="Periplasmic binding protein-like II"/>
    <property type="match status" value="1"/>
</dbReference>
<dbReference type="GO" id="GO:0003677">
    <property type="term" value="F:DNA binding"/>
    <property type="evidence" value="ECO:0007669"/>
    <property type="project" value="UniProtKB-KW"/>
</dbReference>
<name>A0A5C4T5L3_9BACL</name>
<dbReference type="EMBL" id="VDCQ01000030">
    <property type="protein sequence ID" value="TNJ64374.1"/>
    <property type="molecule type" value="Genomic_DNA"/>
</dbReference>
<comment type="caution">
    <text evidence="5">The sequence shown here is derived from an EMBL/GenBank/DDBJ whole genome shotgun (WGS) entry which is preliminary data.</text>
</comment>